<sequence length="180" mass="20704">MKKLVSSLFVALILLNVMGYYGLFLGLQYKNTRDLISQFDAGTYNADEAEVLKIPFRAPNGYSSETFERVDGDFKRNGKVYRLIKQRLFRDTFHIVYIKDKVGTALNDALVDYVKTFSDETSDQGQHATILPLFIKEYFIRPFSLQSWSPGYEQAVRKESHVCVLIDTFETSIVHPPERA</sequence>
<name>A0AAP2DPS0_9BACT</name>
<reference evidence="1 2" key="1">
    <citation type="submission" date="2021-05" db="EMBL/GenBank/DDBJ databases">
        <title>A Polyphasic approach of four new species of the genus Ohtaekwangia: Ohtaekwangia histidinii sp. nov., Ohtaekwangia cretensis sp. nov., Ohtaekwangia indiensis sp. nov., Ohtaekwangia reichenbachii sp. nov. from diverse environment.</title>
        <authorList>
            <person name="Octaviana S."/>
        </authorList>
    </citation>
    <scope>NUCLEOTIDE SEQUENCE [LARGE SCALE GENOMIC DNA]</scope>
    <source>
        <strain evidence="1 2">PWU4</strain>
    </source>
</reference>
<dbReference type="AlphaFoldDB" id="A0AAP2DPS0"/>
<protein>
    <submittedName>
        <fullName evidence="1">Uncharacterized protein</fullName>
    </submittedName>
</protein>
<keyword evidence="2" id="KW-1185">Reference proteome</keyword>
<accession>A0AAP2DPS0</accession>
<proteinExistence type="predicted"/>
<dbReference type="EMBL" id="JAHESF010000038">
    <property type="protein sequence ID" value="MBT1700290.1"/>
    <property type="molecule type" value="Genomic_DNA"/>
</dbReference>
<organism evidence="1 2">
    <name type="scientific">Chryseosolibacter histidini</name>
    <dbReference type="NCBI Taxonomy" id="2782349"/>
    <lineage>
        <taxon>Bacteria</taxon>
        <taxon>Pseudomonadati</taxon>
        <taxon>Bacteroidota</taxon>
        <taxon>Cytophagia</taxon>
        <taxon>Cytophagales</taxon>
        <taxon>Chryseotaleaceae</taxon>
        <taxon>Chryseosolibacter</taxon>
    </lineage>
</organism>
<gene>
    <name evidence="1" type="ORF">KK083_25615</name>
</gene>
<evidence type="ECO:0000313" key="2">
    <source>
        <dbReference type="Proteomes" id="UP001319200"/>
    </source>
</evidence>
<dbReference type="Proteomes" id="UP001319200">
    <property type="component" value="Unassembled WGS sequence"/>
</dbReference>
<comment type="caution">
    <text evidence="1">The sequence shown here is derived from an EMBL/GenBank/DDBJ whole genome shotgun (WGS) entry which is preliminary data.</text>
</comment>
<dbReference type="RefSeq" id="WP_254168798.1">
    <property type="nucleotide sequence ID" value="NZ_JAHESF010000038.1"/>
</dbReference>
<evidence type="ECO:0000313" key="1">
    <source>
        <dbReference type="EMBL" id="MBT1700290.1"/>
    </source>
</evidence>